<dbReference type="AlphaFoldDB" id="A0A2K8Z2I8"/>
<keyword evidence="6" id="KW-0675">Receptor</keyword>
<evidence type="ECO:0000313" key="6">
    <source>
        <dbReference type="EMBL" id="AUD04044.1"/>
    </source>
</evidence>
<evidence type="ECO:0000256" key="3">
    <source>
        <dbReference type="ARBA" id="ARBA00023237"/>
    </source>
</evidence>
<evidence type="ECO:0000256" key="1">
    <source>
        <dbReference type="ARBA" id="ARBA00004442"/>
    </source>
</evidence>
<sequence length="795" mass="88609">MHIRLILLFSLLNFSLGQAQPASQTIKGVIIDGQSKYPLPGATVMVLNTSALLGSTSDETGSFSLRQVPLGYQTVRISFLGYRERIIPNVLVTAGKEVSLTVELTEQMITAQEVIVKARRDQTSPVNELALVSVHSFNPEATNRFAGSRGDPARMASNYAGVSGANDNRNDIIVRGNSPLGLLWQLEGINIPNPNHYGALGTTGGPVSMLNNNVLDRSDFLTAAFPAQYGNAIAGVFDLNMRTGNADKSEYLAQMGFNGFELGAEGPLSKKDKARTGGGASYLVNYRYSTLAVFNALGLDLGLGTAVPQYQDLSLKVDIPTGRNGHFSVFGLGGLSGINLLGSTMDTTKQDLFGDENQDMRSGYRTGIVGSSYQHHLSPTTFYKLTVAGSYTDQWVTTDSLSRQNWQPVRLEQTRHAQTKYSINGIFNKKLSVKDLFTAGFTLDWFTFSLHQNRYEPAAANDQSVLRQSGQSRLIQFYGQWQHRFSERLVVNGGLHGQHFALTNSRVIEPRLGLKYQLNDRQSVRLGYGEHSQLQPLTSYFVQTPATDNAYRLTNTSLDFTRSRHLALAYERSLSASLHLKVETYYQGIRQAPVDPTTGSFSMLNAGASFDLPDNDSLVNRGHGRNYGLELTLERSYQQGFYFLTTVSLFDSNYQGSDGVWRNTAFNGHYVVNLLAGRAFKTGHRDNTFNVDWKLTTAGGRYETPIDYARSVRAGRAVYHNEAAYSEQLRAYFRTDLKFSYRLNRRRLTHEISLDLQNFTGQQNVFTRTYNNRTQQLATQYQIGFFPVPQYRLLF</sequence>
<evidence type="ECO:0000313" key="7">
    <source>
        <dbReference type="Proteomes" id="UP000232883"/>
    </source>
</evidence>
<evidence type="ECO:0000256" key="2">
    <source>
        <dbReference type="ARBA" id="ARBA00023136"/>
    </source>
</evidence>
<feature type="signal peptide" evidence="4">
    <location>
        <begin position="1"/>
        <end position="19"/>
    </location>
</feature>
<dbReference type="Gene3D" id="2.170.130.10">
    <property type="entry name" value="TonB-dependent receptor, plug domain"/>
    <property type="match status" value="1"/>
</dbReference>
<dbReference type="InterPro" id="IPR000531">
    <property type="entry name" value="Beta-barrel_TonB"/>
</dbReference>
<dbReference type="InterPro" id="IPR037066">
    <property type="entry name" value="Plug_dom_sf"/>
</dbReference>
<reference evidence="6 7" key="1">
    <citation type="submission" date="2017-11" db="EMBL/GenBank/DDBJ databases">
        <title>Taxonomic description and genome sequences of Spirosoma HA7 sp. nov., isolated from pollen microhabitat of Corylus avellana.</title>
        <authorList>
            <person name="Ambika Manirajan B."/>
            <person name="Suarez C."/>
            <person name="Ratering S."/>
            <person name="Geissler-Plaum R."/>
            <person name="Cardinale M."/>
            <person name="Sylvia S."/>
        </authorList>
    </citation>
    <scope>NUCLEOTIDE SEQUENCE [LARGE SCALE GENOMIC DNA]</scope>
    <source>
        <strain evidence="6 7">HA7</strain>
    </source>
</reference>
<feature type="chain" id="PRO_5014856071" evidence="4">
    <location>
        <begin position="20"/>
        <end position="795"/>
    </location>
</feature>
<feature type="domain" description="TonB-dependent receptor-like beta-barrel" evidence="5">
    <location>
        <begin position="340"/>
        <end position="758"/>
    </location>
</feature>
<accession>A0A2K8Z2I8</accession>
<dbReference type="Gene3D" id="2.60.40.1120">
    <property type="entry name" value="Carboxypeptidase-like, regulatory domain"/>
    <property type="match status" value="1"/>
</dbReference>
<proteinExistence type="predicted"/>
<dbReference type="OrthoDB" id="9804995at2"/>
<organism evidence="6 7">
    <name type="scientific">Spirosoma pollinicola</name>
    <dbReference type="NCBI Taxonomy" id="2057025"/>
    <lineage>
        <taxon>Bacteria</taxon>
        <taxon>Pseudomonadati</taxon>
        <taxon>Bacteroidota</taxon>
        <taxon>Cytophagia</taxon>
        <taxon>Cytophagales</taxon>
        <taxon>Cytophagaceae</taxon>
        <taxon>Spirosoma</taxon>
    </lineage>
</organism>
<comment type="subcellular location">
    <subcellularLocation>
        <location evidence="1">Cell outer membrane</location>
    </subcellularLocation>
</comment>
<dbReference type="Proteomes" id="UP000232883">
    <property type="component" value="Chromosome"/>
</dbReference>
<dbReference type="Gene3D" id="2.40.170.20">
    <property type="entry name" value="TonB-dependent receptor, beta-barrel domain"/>
    <property type="match status" value="1"/>
</dbReference>
<dbReference type="InterPro" id="IPR036942">
    <property type="entry name" value="Beta-barrel_TonB_sf"/>
</dbReference>
<dbReference type="GO" id="GO:0009279">
    <property type="term" value="C:cell outer membrane"/>
    <property type="evidence" value="ECO:0007669"/>
    <property type="project" value="UniProtKB-SubCell"/>
</dbReference>
<evidence type="ECO:0000256" key="4">
    <source>
        <dbReference type="SAM" id="SignalP"/>
    </source>
</evidence>
<dbReference type="Pfam" id="PF00593">
    <property type="entry name" value="TonB_dep_Rec_b-barrel"/>
    <property type="match status" value="1"/>
</dbReference>
<dbReference type="KEGG" id="spir:CWM47_20750"/>
<name>A0A2K8Z2I8_9BACT</name>
<dbReference type="EMBL" id="CP025096">
    <property type="protein sequence ID" value="AUD04044.1"/>
    <property type="molecule type" value="Genomic_DNA"/>
</dbReference>
<evidence type="ECO:0000259" key="5">
    <source>
        <dbReference type="Pfam" id="PF00593"/>
    </source>
</evidence>
<keyword evidence="4" id="KW-0732">Signal</keyword>
<dbReference type="SUPFAM" id="SSF56935">
    <property type="entry name" value="Porins"/>
    <property type="match status" value="1"/>
</dbReference>
<dbReference type="InterPro" id="IPR008969">
    <property type="entry name" value="CarboxyPept-like_regulatory"/>
</dbReference>
<protein>
    <submittedName>
        <fullName evidence="6">TonB-dependent receptor</fullName>
    </submittedName>
</protein>
<keyword evidence="7" id="KW-1185">Reference proteome</keyword>
<dbReference type="Pfam" id="PF13620">
    <property type="entry name" value="CarboxypepD_reg"/>
    <property type="match status" value="1"/>
</dbReference>
<keyword evidence="2" id="KW-0472">Membrane</keyword>
<keyword evidence="3" id="KW-0998">Cell outer membrane</keyword>
<dbReference type="SUPFAM" id="SSF49464">
    <property type="entry name" value="Carboxypeptidase regulatory domain-like"/>
    <property type="match status" value="1"/>
</dbReference>
<gene>
    <name evidence="6" type="ORF">CWM47_20750</name>
</gene>